<comment type="caution">
    <text evidence="6">The sequence shown here is derived from an EMBL/GenBank/DDBJ whole genome shotgun (WGS) entry which is preliminary data.</text>
</comment>
<dbReference type="SUPFAM" id="SSF52317">
    <property type="entry name" value="Class I glutamine amidotransferase-like"/>
    <property type="match status" value="1"/>
</dbReference>
<dbReference type="PANTHER" id="PTHR40469">
    <property type="entry name" value="SECRETED GLYCOSYL HYDROLASE"/>
    <property type="match status" value="1"/>
</dbReference>
<dbReference type="OrthoDB" id="251914at2"/>
<feature type="domain" description="Cytochrome c" evidence="5">
    <location>
        <begin position="877"/>
        <end position="947"/>
    </location>
</feature>
<dbReference type="InterPro" id="IPR009056">
    <property type="entry name" value="Cyt_c-like_dom"/>
</dbReference>
<dbReference type="GO" id="GO:0009055">
    <property type="term" value="F:electron transfer activity"/>
    <property type="evidence" value="ECO:0007669"/>
    <property type="project" value="InterPro"/>
</dbReference>
<proteinExistence type="predicted"/>
<dbReference type="GO" id="GO:0046872">
    <property type="term" value="F:metal ion binding"/>
    <property type="evidence" value="ECO:0007669"/>
    <property type="project" value="UniProtKB-KW"/>
</dbReference>
<gene>
    <name evidence="6" type="ORF">C7456_102179</name>
</gene>
<keyword evidence="1 4" id="KW-0349">Heme</keyword>
<dbReference type="Pfam" id="PF13442">
    <property type="entry name" value="Cytochrome_CBB3"/>
    <property type="match status" value="1"/>
</dbReference>
<dbReference type="Pfam" id="PF06283">
    <property type="entry name" value="ThuA"/>
    <property type="match status" value="1"/>
</dbReference>
<dbReference type="Gene3D" id="2.40.10.480">
    <property type="match status" value="1"/>
</dbReference>
<name>A0A316IIV0_9GAMM</name>
<reference evidence="6 7" key="1">
    <citation type="submission" date="2018-05" db="EMBL/GenBank/DDBJ databases">
        <title>Genomic Encyclopedia of Type Strains, Phase IV (KMG-IV): sequencing the most valuable type-strain genomes for metagenomic binning, comparative biology and taxonomic classification.</title>
        <authorList>
            <person name="Goeker M."/>
        </authorList>
    </citation>
    <scope>NUCLEOTIDE SEQUENCE [LARGE SCALE GENOMIC DNA]</scope>
    <source>
        <strain evidence="6 7">DSM 14263</strain>
    </source>
</reference>
<keyword evidence="7" id="KW-1185">Reference proteome</keyword>
<dbReference type="Gene3D" id="1.10.760.10">
    <property type="entry name" value="Cytochrome c-like domain"/>
    <property type="match status" value="1"/>
</dbReference>
<organism evidence="6 7">
    <name type="scientific">Fulvimonas soli</name>
    <dbReference type="NCBI Taxonomy" id="155197"/>
    <lineage>
        <taxon>Bacteria</taxon>
        <taxon>Pseudomonadati</taxon>
        <taxon>Pseudomonadota</taxon>
        <taxon>Gammaproteobacteria</taxon>
        <taxon>Lysobacterales</taxon>
        <taxon>Rhodanobacteraceae</taxon>
        <taxon>Fulvimonas</taxon>
    </lineage>
</organism>
<keyword evidence="3 4" id="KW-0408">Iron</keyword>
<protein>
    <submittedName>
        <fullName evidence="6">Cbb3-type cytochrome c oxidase subunit III</fullName>
    </submittedName>
</protein>
<dbReference type="AlphaFoldDB" id="A0A316IIV0"/>
<accession>A0A316IIV0</accession>
<keyword evidence="2 4" id="KW-0479">Metal-binding</keyword>
<evidence type="ECO:0000256" key="3">
    <source>
        <dbReference type="ARBA" id="ARBA00023004"/>
    </source>
</evidence>
<sequence>MRLARPTCLLLAALAWAVAGVGHALTKKIVLVGGVGHEGPARHDYGDGVRLLAGFLAALPQARGLRVESHPDGWPSDPHAFDGADTVVLYLDGDARHPLLDPARRRAFEALMRRGVGLVALHQASTVPAGDAAIGLSRWLGAARHGLYDRTTETATLRPVAAHPVLRGVRAFAYRDEFYPTFRYAPGAVPLLEATLHAQYRAGRAVVEDRPEDVPVAWAFERPGGGRAFGYSGGHYLVALDQPMLRRLLLNAILWSAGIEVPRAGAAIAGAPGAAARIAVREEAAAAPAAPEGPRLDVPTFHHDAQRSGWNAAETALAPARVAGPAFGLLWESPPLDAADGQPPRLYASPLYLERLAVSAGEHRGERFAAAIVASSNGYVYAINTARAGDVAPGRILWRTRLAAPCHLQPAPLDGVPTGILGTPVADVARGRLYVTHCDPRSRWQAYALDLGSGAVLPGWPVRLDEPRLNAVNRNAGPHPVPPTRRFDFRVQRGALNLSPDGTRLYVTFGETETGWLAAVDTVHARVDSAFAAVAMPHRGSGGIWGAGGPAVDADGSVYVATGSGFDGYREQPHDWTQSVLKLSDRAGEGLRLAGTYTPFNYCATAKMDIDLGSGGVALLPVLDPAATATPRLLALGGKQGNAYLLDRDRLPGRLDRRPPCGADAAADGSLLPPQRQPQFAGRGPLNVFGPYSDDDAALDAARGRSVPAAFRGGDGTLYVYLTGNTRAGKGSTRAVPPSLVRLRVVAAPGRPAWLAVDRRQPSVVFGNPGSPVVSSRGARDAVVWVLDENAPRSAPLAGAGAPAPVLYAFDADSLRLLWRSAPGELSTGGKYAEPVVARGLVLVGTDRLQAFGLGAVHAVHVPAAAPAAAPAPAAVSSGLDGATLFARRCAACHDQPQGNVPPRALLARRTHAQIVQALTQGAMRAQAAGLGAQDIDALARYLTGKTE</sequence>
<evidence type="ECO:0000256" key="2">
    <source>
        <dbReference type="ARBA" id="ARBA00022723"/>
    </source>
</evidence>
<dbReference type="InterPro" id="IPR029062">
    <property type="entry name" value="Class_I_gatase-like"/>
</dbReference>
<evidence type="ECO:0000313" key="6">
    <source>
        <dbReference type="EMBL" id="PWK92444.1"/>
    </source>
</evidence>
<dbReference type="EMBL" id="QGHC01000002">
    <property type="protein sequence ID" value="PWK92444.1"/>
    <property type="molecule type" value="Genomic_DNA"/>
</dbReference>
<dbReference type="Proteomes" id="UP000245812">
    <property type="component" value="Unassembled WGS sequence"/>
</dbReference>
<dbReference type="PROSITE" id="PS51007">
    <property type="entry name" value="CYTC"/>
    <property type="match status" value="1"/>
</dbReference>
<dbReference type="Gene3D" id="3.40.50.880">
    <property type="match status" value="1"/>
</dbReference>
<dbReference type="InterPro" id="IPR036909">
    <property type="entry name" value="Cyt_c-like_dom_sf"/>
</dbReference>
<dbReference type="InterPro" id="IPR029010">
    <property type="entry name" value="ThuA-like"/>
</dbReference>
<dbReference type="PANTHER" id="PTHR40469:SF2">
    <property type="entry name" value="GALACTOSE-BINDING DOMAIN-LIKE SUPERFAMILY PROTEIN"/>
    <property type="match status" value="1"/>
</dbReference>
<evidence type="ECO:0000256" key="4">
    <source>
        <dbReference type="PROSITE-ProRule" id="PRU00433"/>
    </source>
</evidence>
<dbReference type="RefSeq" id="WP_109722283.1">
    <property type="nucleotide sequence ID" value="NZ_MSZV01000053.1"/>
</dbReference>
<evidence type="ECO:0000256" key="1">
    <source>
        <dbReference type="ARBA" id="ARBA00022617"/>
    </source>
</evidence>
<evidence type="ECO:0000259" key="5">
    <source>
        <dbReference type="PROSITE" id="PS51007"/>
    </source>
</evidence>
<dbReference type="SUPFAM" id="SSF46626">
    <property type="entry name" value="Cytochrome c"/>
    <property type="match status" value="1"/>
</dbReference>
<dbReference type="GO" id="GO:0020037">
    <property type="term" value="F:heme binding"/>
    <property type="evidence" value="ECO:0007669"/>
    <property type="project" value="InterPro"/>
</dbReference>
<evidence type="ECO:0000313" key="7">
    <source>
        <dbReference type="Proteomes" id="UP000245812"/>
    </source>
</evidence>
<dbReference type="InterPro" id="IPR011047">
    <property type="entry name" value="Quinoprotein_ADH-like_sf"/>
</dbReference>
<dbReference type="SUPFAM" id="SSF50998">
    <property type="entry name" value="Quinoprotein alcohol dehydrogenase-like"/>
    <property type="match status" value="1"/>
</dbReference>